<dbReference type="Proteomes" id="UP000749559">
    <property type="component" value="Unassembled WGS sequence"/>
</dbReference>
<keyword evidence="7" id="KW-1185">Reference proteome</keyword>
<evidence type="ECO:0000313" key="6">
    <source>
        <dbReference type="EMBL" id="CAH1781016.1"/>
    </source>
</evidence>
<reference evidence="6" key="1">
    <citation type="submission" date="2022-03" db="EMBL/GenBank/DDBJ databases">
        <authorList>
            <person name="Martin C."/>
        </authorList>
    </citation>
    <scope>NUCLEOTIDE SEQUENCE</scope>
</reference>
<dbReference type="InterPro" id="IPR019372">
    <property type="entry name" value="LHFPL"/>
</dbReference>
<dbReference type="Pfam" id="PF10242">
    <property type="entry name" value="L_HMGIC_fpl"/>
    <property type="match status" value="1"/>
</dbReference>
<name>A0A8S4NLE1_OWEFU</name>
<keyword evidence="3 5" id="KW-1133">Transmembrane helix</keyword>
<feature type="transmembrane region" description="Helical" evidence="5">
    <location>
        <begin position="104"/>
        <end position="132"/>
    </location>
</feature>
<keyword evidence="2 5" id="KW-0812">Transmembrane</keyword>
<accession>A0A8S4NLE1</accession>
<feature type="transmembrane region" description="Helical" evidence="5">
    <location>
        <begin position="26"/>
        <end position="53"/>
    </location>
</feature>
<gene>
    <name evidence="6" type="ORF">OFUS_LOCUS7638</name>
</gene>
<feature type="transmembrane region" description="Helical" evidence="5">
    <location>
        <begin position="144"/>
        <end position="163"/>
    </location>
</feature>
<evidence type="ECO:0008006" key="8">
    <source>
        <dbReference type="Google" id="ProtNLM"/>
    </source>
</evidence>
<organism evidence="6 7">
    <name type="scientific">Owenia fusiformis</name>
    <name type="common">Polychaete worm</name>
    <dbReference type="NCBI Taxonomy" id="6347"/>
    <lineage>
        <taxon>Eukaryota</taxon>
        <taxon>Metazoa</taxon>
        <taxon>Spiralia</taxon>
        <taxon>Lophotrochozoa</taxon>
        <taxon>Annelida</taxon>
        <taxon>Polychaeta</taxon>
        <taxon>Sedentaria</taxon>
        <taxon>Canalipalpata</taxon>
        <taxon>Sabellida</taxon>
        <taxon>Oweniida</taxon>
        <taxon>Oweniidae</taxon>
        <taxon>Owenia</taxon>
    </lineage>
</organism>
<dbReference type="Gene3D" id="1.20.140.150">
    <property type="match status" value="1"/>
</dbReference>
<comment type="subcellular location">
    <subcellularLocation>
        <location evidence="1">Membrane</location>
        <topology evidence="1">Multi-pass membrane protein</topology>
    </subcellularLocation>
</comment>
<evidence type="ECO:0000256" key="5">
    <source>
        <dbReference type="SAM" id="Phobius"/>
    </source>
</evidence>
<dbReference type="EMBL" id="CAIIXF020000004">
    <property type="protein sequence ID" value="CAH1781016.1"/>
    <property type="molecule type" value="Genomic_DNA"/>
</dbReference>
<dbReference type="GO" id="GO:0016020">
    <property type="term" value="C:membrane"/>
    <property type="evidence" value="ECO:0007669"/>
    <property type="project" value="UniProtKB-SubCell"/>
</dbReference>
<dbReference type="OrthoDB" id="5873721at2759"/>
<evidence type="ECO:0000256" key="4">
    <source>
        <dbReference type="ARBA" id="ARBA00023136"/>
    </source>
</evidence>
<proteinExistence type="predicted"/>
<comment type="caution">
    <text evidence="6">The sequence shown here is derived from an EMBL/GenBank/DDBJ whole genome shotgun (WGS) entry which is preliminary data.</text>
</comment>
<evidence type="ECO:0000256" key="2">
    <source>
        <dbReference type="ARBA" id="ARBA00022692"/>
    </source>
</evidence>
<feature type="transmembrane region" description="Helical" evidence="5">
    <location>
        <begin position="192"/>
        <end position="212"/>
    </location>
</feature>
<keyword evidence="4 5" id="KW-0472">Membrane</keyword>
<protein>
    <recommendedName>
        <fullName evidence="8">Lipoma HMGIC fusion partner-like protein</fullName>
    </recommendedName>
</protein>
<sequence>MDSSLLDHEQPHVANKDYDMPQKKTYAGLSCIGVLWSILSFMSMLASCVGYFMPYWLEGHMHNNTPVYLGTFRRCNYLSYSNNDELSVVKECGRYTTFWDIPGLYWKIVTVVVGTGAGLTILISFASMLGCCCREFISRTTTRVLGVFQFFAGLLVAGGAAIYPMGWDTREVKQACGDTAAIYHLGTCTMGWAYYTTMGGGALALICAFLSCNAARVRKYKFSDG</sequence>
<evidence type="ECO:0000256" key="3">
    <source>
        <dbReference type="ARBA" id="ARBA00022989"/>
    </source>
</evidence>
<dbReference type="PANTHER" id="PTHR12489:SF16">
    <property type="entry name" value="LHFPL TETRASPAN SUBFAMILY MEMBER 6 PROTEIN-RELATED"/>
    <property type="match status" value="1"/>
</dbReference>
<dbReference type="PANTHER" id="PTHR12489">
    <property type="entry name" value="LIPOMA HMGIC FUSION PARTNER-LIKE PROTEIN"/>
    <property type="match status" value="1"/>
</dbReference>
<evidence type="ECO:0000313" key="7">
    <source>
        <dbReference type="Proteomes" id="UP000749559"/>
    </source>
</evidence>
<evidence type="ECO:0000256" key="1">
    <source>
        <dbReference type="ARBA" id="ARBA00004141"/>
    </source>
</evidence>
<dbReference type="AlphaFoldDB" id="A0A8S4NLE1"/>